<protein>
    <submittedName>
        <fullName evidence="2">Esterase</fullName>
    </submittedName>
</protein>
<dbReference type="InterPro" id="IPR000801">
    <property type="entry name" value="Esterase-like"/>
</dbReference>
<dbReference type="SUPFAM" id="SSF53474">
    <property type="entry name" value="alpha/beta-Hydrolases"/>
    <property type="match status" value="1"/>
</dbReference>
<keyword evidence="1" id="KW-0472">Membrane</keyword>
<dbReference type="AlphaFoldDB" id="A0A5Q0HDV6"/>
<dbReference type="OrthoDB" id="3723842at2"/>
<accession>A0A5Q0HDV6</accession>
<dbReference type="PANTHER" id="PTHR48098:SF1">
    <property type="entry name" value="DIACYLGLYCEROL ACYLTRANSFERASE_MYCOLYLTRANSFERASE AG85A"/>
    <property type="match status" value="1"/>
</dbReference>
<dbReference type="KEGG" id="ssyi:EKG83_24065"/>
<feature type="transmembrane region" description="Helical" evidence="1">
    <location>
        <begin position="88"/>
        <end position="109"/>
    </location>
</feature>
<dbReference type="Pfam" id="PF00756">
    <property type="entry name" value="Esterase"/>
    <property type="match status" value="1"/>
</dbReference>
<proteinExistence type="predicted"/>
<keyword evidence="3" id="KW-1185">Reference proteome</keyword>
<evidence type="ECO:0000256" key="1">
    <source>
        <dbReference type="SAM" id="Phobius"/>
    </source>
</evidence>
<dbReference type="InterPro" id="IPR050583">
    <property type="entry name" value="Mycobacterial_A85_antigen"/>
</dbReference>
<sequence>MVAAVAAGAVALAALLAGRGGPWWLRRVPVAAAVAVVPVAVAVPVLRRWGPVRDPLPPVVPLCAAVALLALALAATRLLARPRRARRLAWVPAAVVVVLACAELVNAHYGQYPTVRAALGLPSWTQTTLDQVLPPGQPVAATAGDTPLDSTWNPPKNLPATGVVAPVTIPGRVSRFPARPGWVWLPPAYRVSPRPLLPVLVLVNGQPGNPRDWLDGGLLARRMDRYAAAHRGLAPVVVVPDDLGGTLDNPMCLDSHLGNARTYLARDVPDWVTATLQVDPAPRAWAFGGFSHGGTCAVQMAVTAPERYPTFLAISGEDEPRRGSREQSVADAFGGDTAAFTAVNPRDVMAARRFPGTAGHFVVGADDEEFRAQGERMYAAARGAGMDVALSVLPGGHGWEVWGPGLEQQLPWLGTRLGITS</sequence>
<dbReference type="InterPro" id="IPR029058">
    <property type="entry name" value="AB_hydrolase_fold"/>
</dbReference>
<feature type="transmembrane region" description="Helical" evidence="1">
    <location>
        <begin position="59"/>
        <end position="76"/>
    </location>
</feature>
<dbReference type="EMBL" id="CP034550">
    <property type="protein sequence ID" value="QFZ24466.1"/>
    <property type="molecule type" value="Genomic_DNA"/>
</dbReference>
<dbReference type="Gene3D" id="3.40.50.1820">
    <property type="entry name" value="alpha/beta hydrolase"/>
    <property type="match status" value="1"/>
</dbReference>
<keyword evidence="1" id="KW-0812">Transmembrane</keyword>
<organism evidence="2 3">
    <name type="scientific">Saccharothrix syringae</name>
    <name type="common">Nocardiopsis syringae</name>
    <dbReference type="NCBI Taxonomy" id="103733"/>
    <lineage>
        <taxon>Bacteria</taxon>
        <taxon>Bacillati</taxon>
        <taxon>Actinomycetota</taxon>
        <taxon>Actinomycetes</taxon>
        <taxon>Pseudonocardiales</taxon>
        <taxon>Pseudonocardiaceae</taxon>
        <taxon>Saccharothrix</taxon>
    </lineage>
</organism>
<evidence type="ECO:0000313" key="2">
    <source>
        <dbReference type="EMBL" id="QFZ24466.1"/>
    </source>
</evidence>
<name>A0A5Q0HDV6_SACSY</name>
<evidence type="ECO:0000313" key="3">
    <source>
        <dbReference type="Proteomes" id="UP000325787"/>
    </source>
</evidence>
<dbReference type="GO" id="GO:0016747">
    <property type="term" value="F:acyltransferase activity, transferring groups other than amino-acyl groups"/>
    <property type="evidence" value="ECO:0007669"/>
    <property type="project" value="TreeGrafter"/>
</dbReference>
<gene>
    <name evidence="2" type="ORF">EKG83_24065</name>
</gene>
<keyword evidence="1" id="KW-1133">Transmembrane helix</keyword>
<dbReference type="PANTHER" id="PTHR48098">
    <property type="entry name" value="ENTEROCHELIN ESTERASE-RELATED"/>
    <property type="match status" value="1"/>
</dbReference>
<reference evidence="3" key="1">
    <citation type="journal article" date="2021" name="Curr. Microbiol.">
        <title>Complete genome of nocamycin-producing strain Saccharothrix syringae NRRL B-16468 reveals the biosynthetic potential for secondary metabolites.</title>
        <authorList>
            <person name="Mo X."/>
            <person name="Yang S."/>
        </authorList>
    </citation>
    <scope>NUCLEOTIDE SEQUENCE [LARGE SCALE GENOMIC DNA]</scope>
    <source>
        <strain evidence="3">ATCC 51364 / DSM 43886 / JCM 6844 / KCTC 9398 / NBRC 14523 / NRRL B-16468 / INA 2240</strain>
    </source>
</reference>
<dbReference type="Proteomes" id="UP000325787">
    <property type="component" value="Chromosome"/>
</dbReference>